<organism evidence="1 2">
    <name type="scientific">Iris pallida</name>
    <name type="common">Sweet iris</name>
    <dbReference type="NCBI Taxonomy" id="29817"/>
    <lineage>
        <taxon>Eukaryota</taxon>
        <taxon>Viridiplantae</taxon>
        <taxon>Streptophyta</taxon>
        <taxon>Embryophyta</taxon>
        <taxon>Tracheophyta</taxon>
        <taxon>Spermatophyta</taxon>
        <taxon>Magnoliopsida</taxon>
        <taxon>Liliopsida</taxon>
        <taxon>Asparagales</taxon>
        <taxon>Iridaceae</taxon>
        <taxon>Iridoideae</taxon>
        <taxon>Irideae</taxon>
        <taxon>Iris</taxon>
    </lineage>
</organism>
<keyword evidence="2" id="KW-1185">Reference proteome</keyword>
<gene>
    <name evidence="1" type="ORF">M6B38_129785</name>
</gene>
<accession>A0AAX6G6M9</accession>
<reference evidence="1" key="1">
    <citation type="journal article" date="2023" name="GigaByte">
        <title>Genome assembly of the bearded iris, Iris pallida Lam.</title>
        <authorList>
            <person name="Bruccoleri R.E."/>
            <person name="Oakeley E.J."/>
            <person name="Faust A.M.E."/>
            <person name="Altorfer M."/>
            <person name="Dessus-Babus S."/>
            <person name="Burckhardt D."/>
            <person name="Oertli M."/>
            <person name="Naumann U."/>
            <person name="Petersen F."/>
            <person name="Wong J."/>
        </authorList>
    </citation>
    <scope>NUCLEOTIDE SEQUENCE</scope>
    <source>
        <strain evidence="1">GSM-AAB239-AS_SAM_17_03QT</strain>
    </source>
</reference>
<evidence type="ECO:0000313" key="2">
    <source>
        <dbReference type="Proteomes" id="UP001140949"/>
    </source>
</evidence>
<name>A0AAX6G6M9_IRIPA</name>
<dbReference type="PANTHER" id="PTHR47576">
    <property type="entry name" value="BRCT DOMAIN DNA REPAIR PROTEIN-RELATED"/>
    <property type="match status" value="1"/>
</dbReference>
<evidence type="ECO:0000313" key="1">
    <source>
        <dbReference type="EMBL" id="KAJ6824103.1"/>
    </source>
</evidence>
<dbReference type="PANTHER" id="PTHR47576:SF2">
    <property type="entry name" value="BRCT DOMAIN DNA REPAIR PROTEIN-RELATED"/>
    <property type="match status" value="1"/>
</dbReference>
<dbReference type="Proteomes" id="UP001140949">
    <property type="component" value="Unassembled WGS sequence"/>
</dbReference>
<dbReference type="AlphaFoldDB" id="A0AAX6G6M9"/>
<reference evidence="1" key="2">
    <citation type="submission" date="2023-04" db="EMBL/GenBank/DDBJ databases">
        <authorList>
            <person name="Bruccoleri R.E."/>
            <person name="Oakeley E.J."/>
            <person name="Faust A.-M."/>
            <person name="Dessus-Babus S."/>
            <person name="Altorfer M."/>
            <person name="Burckhardt D."/>
            <person name="Oertli M."/>
            <person name="Naumann U."/>
            <person name="Petersen F."/>
            <person name="Wong J."/>
        </authorList>
    </citation>
    <scope>NUCLEOTIDE SEQUENCE</scope>
    <source>
        <strain evidence="1">GSM-AAB239-AS_SAM_17_03QT</strain>
        <tissue evidence="1">Leaf</tissue>
    </source>
</reference>
<proteinExistence type="predicted"/>
<comment type="caution">
    <text evidence="1">The sequence shown here is derived from an EMBL/GenBank/DDBJ whole genome shotgun (WGS) entry which is preliminary data.</text>
</comment>
<evidence type="ECO:0008006" key="3">
    <source>
        <dbReference type="Google" id="ProtNLM"/>
    </source>
</evidence>
<dbReference type="EMBL" id="JANAVB010022593">
    <property type="protein sequence ID" value="KAJ6824103.1"/>
    <property type="molecule type" value="Genomic_DNA"/>
</dbReference>
<protein>
    <recommendedName>
        <fullName evidence="3">BRCT domain-containing protein</fullName>
    </recommendedName>
</protein>
<sequence length="402" mass="45167">MPLGDSNQLVGLRGAEKSCLPARAFEDGKSLSTSWQLPLQSSRKELRSSGSLFSSECIYIDSDISAELKKKVVDAATREGATFLEHWFIGCPASHVVCEGPSIQRYMGHTNNLVTPLWILKTVKESSLQRLVHLSSDLARQVVMLLGNAQTVLYGPDANGENVYQIGIRSRKSLQNRKGEDTLEERQKIVNIAKLSVRSRRYHNMQSCRMPILPITPTNLLDSICWSVSDPTSSACIYTESSGPEDASEQHNTEFFDARGDGRDSDLSFDNLSRTLRESEKREVVFKNPFLTILFPIDRFGELGPTSRTFFSSGGFSCLQLLDYIYNFYQENMSAEEVEVAIHTDSKHADRLRSLYASKESVDQGFVLYKRIEFLGSRRSFEALKRVSGNNSGNVYQLLIRA</sequence>